<dbReference type="GO" id="GO:0060326">
    <property type="term" value="P:cell chemotaxis"/>
    <property type="evidence" value="ECO:0007669"/>
    <property type="project" value="TreeGrafter"/>
</dbReference>
<evidence type="ECO:0000256" key="9">
    <source>
        <dbReference type="ARBA" id="ARBA00023224"/>
    </source>
</evidence>
<keyword evidence="3 10" id="KW-0812">Transmembrane</keyword>
<dbReference type="Proteomes" id="UP000265160">
    <property type="component" value="LG15"/>
</dbReference>
<feature type="transmembrane region" description="Helical" evidence="10">
    <location>
        <begin position="143"/>
        <end position="164"/>
    </location>
</feature>
<feature type="transmembrane region" description="Helical" evidence="10">
    <location>
        <begin position="184"/>
        <end position="206"/>
    </location>
</feature>
<dbReference type="AlphaFoldDB" id="A0A3P9CCC7"/>
<dbReference type="GeneTree" id="ENSGT00950000182966"/>
<keyword evidence="5" id="KW-0297">G-protein coupled receptor</keyword>
<dbReference type="GO" id="GO:0019957">
    <property type="term" value="F:C-C chemokine binding"/>
    <property type="evidence" value="ECO:0007669"/>
    <property type="project" value="TreeGrafter"/>
</dbReference>
<evidence type="ECO:0000256" key="2">
    <source>
        <dbReference type="ARBA" id="ARBA00022475"/>
    </source>
</evidence>
<reference evidence="12" key="3">
    <citation type="submission" date="2025-09" db="UniProtKB">
        <authorList>
            <consortium name="Ensembl"/>
        </authorList>
    </citation>
    <scope>IDENTIFICATION</scope>
</reference>
<dbReference type="InterPro" id="IPR000276">
    <property type="entry name" value="GPCR_Rhodpsn"/>
</dbReference>
<dbReference type="GO" id="GO:0006955">
    <property type="term" value="P:immune response"/>
    <property type="evidence" value="ECO:0007669"/>
    <property type="project" value="TreeGrafter"/>
</dbReference>
<reference evidence="12 13" key="1">
    <citation type="journal article" date="2014" name="Nature">
        <title>The genomic substrate for adaptive radiation in African cichlid fish.</title>
        <authorList>
            <person name="Brawand D."/>
            <person name="Wagner C.E."/>
            <person name="Li Y.I."/>
            <person name="Malinsky M."/>
            <person name="Keller I."/>
            <person name="Fan S."/>
            <person name="Simakov O."/>
            <person name="Ng A.Y."/>
            <person name="Lim Z.W."/>
            <person name="Bezault E."/>
            <person name="Turner-Maier J."/>
            <person name="Johnson J."/>
            <person name="Alcazar R."/>
            <person name="Noh H.J."/>
            <person name="Russell P."/>
            <person name="Aken B."/>
            <person name="Alfoldi J."/>
            <person name="Amemiya C."/>
            <person name="Azzouzi N."/>
            <person name="Baroiller J.F."/>
            <person name="Barloy-Hubler F."/>
            <person name="Berlin A."/>
            <person name="Bloomquist R."/>
            <person name="Carleton K.L."/>
            <person name="Conte M.A."/>
            <person name="D'Cotta H."/>
            <person name="Eshel O."/>
            <person name="Gaffney L."/>
            <person name="Galibert F."/>
            <person name="Gante H.F."/>
            <person name="Gnerre S."/>
            <person name="Greuter L."/>
            <person name="Guyon R."/>
            <person name="Haddad N.S."/>
            <person name="Haerty W."/>
            <person name="Harris R.M."/>
            <person name="Hofmann H.A."/>
            <person name="Hourlier T."/>
            <person name="Hulata G."/>
            <person name="Jaffe D.B."/>
            <person name="Lara M."/>
            <person name="Lee A.P."/>
            <person name="MacCallum I."/>
            <person name="Mwaiko S."/>
            <person name="Nikaido M."/>
            <person name="Nishihara H."/>
            <person name="Ozouf-Costaz C."/>
            <person name="Penman D.J."/>
            <person name="Przybylski D."/>
            <person name="Rakotomanga M."/>
            <person name="Renn S.C.P."/>
            <person name="Ribeiro F.J."/>
            <person name="Ron M."/>
            <person name="Salzburger W."/>
            <person name="Sanchez-Pulido L."/>
            <person name="Santos M.E."/>
            <person name="Searle S."/>
            <person name="Sharpe T."/>
            <person name="Swofford R."/>
            <person name="Tan F.J."/>
            <person name="Williams L."/>
            <person name="Young S."/>
            <person name="Yin S."/>
            <person name="Okada N."/>
            <person name="Kocher T.D."/>
            <person name="Miska E.A."/>
            <person name="Lander E.S."/>
            <person name="Venkatesh B."/>
            <person name="Fernald R.D."/>
            <person name="Meyer A."/>
            <person name="Ponting C.P."/>
            <person name="Streelman J.T."/>
            <person name="Lindblad-Toh K."/>
            <person name="Seehausen O."/>
            <person name="Di Palma F."/>
        </authorList>
    </citation>
    <scope>NUCLEOTIDE SEQUENCE</scope>
</reference>
<evidence type="ECO:0000256" key="10">
    <source>
        <dbReference type="SAM" id="Phobius"/>
    </source>
</evidence>
<keyword evidence="9" id="KW-0807">Transducer</keyword>
<dbReference type="InterPro" id="IPR050119">
    <property type="entry name" value="CCR1-9-like"/>
</dbReference>
<dbReference type="PANTHER" id="PTHR10489">
    <property type="entry name" value="CELL ADHESION MOLECULE"/>
    <property type="match status" value="1"/>
</dbReference>
<feature type="transmembrane region" description="Helical" evidence="10">
    <location>
        <begin position="32"/>
        <end position="53"/>
    </location>
</feature>
<evidence type="ECO:0000256" key="7">
    <source>
        <dbReference type="ARBA" id="ARBA00023170"/>
    </source>
</evidence>
<protein>
    <submittedName>
        <fullName evidence="12">Zgc:194202</fullName>
    </submittedName>
</protein>
<evidence type="ECO:0000256" key="4">
    <source>
        <dbReference type="ARBA" id="ARBA00022989"/>
    </source>
</evidence>
<evidence type="ECO:0000313" key="12">
    <source>
        <dbReference type="Ensembl" id="ENSMZEP00005019536.1"/>
    </source>
</evidence>
<dbReference type="Ensembl" id="ENSMZET00005020165.1">
    <property type="protein sequence ID" value="ENSMZEP00005019536.1"/>
    <property type="gene ID" value="ENSMZEG00005014661.1"/>
</dbReference>
<dbReference type="SUPFAM" id="SSF81321">
    <property type="entry name" value="Family A G protein-coupled receptor-like"/>
    <property type="match status" value="1"/>
</dbReference>
<evidence type="ECO:0000259" key="11">
    <source>
        <dbReference type="PROSITE" id="PS50262"/>
    </source>
</evidence>
<dbReference type="GO" id="GO:0007204">
    <property type="term" value="P:positive regulation of cytosolic calcium ion concentration"/>
    <property type="evidence" value="ECO:0007669"/>
    <property type="project" value="TreeGrafter"/>
</dbReference>
<dbReference type="PRINTS" id="PR00237">
    <property type="entry name" value="GPCRRHODOPSN"/>
</dbReference>
<feature type="transmembrane region" description="Helical" evidence="10">
    <location>
        <begin position="226"/>
        <end position="250"/>
    </location>
</feature>
<organism evidence="12 13">
    <name type="scientific">Maylandia zebra</name>
    <name type="common">zebra mbuna</name>
    <dbReference type="NCBI Taxonomy" id="106582"/>
    <lineage>
        <taxon>Eukaryota</taxon>
        <taxon>Metazoa</taxon>
        <taxon>Chordata</taxon>
        <taxon>Craniata</taxon>
        <taxon>Vertebrata</taxon>
        <taxon>Euteleostomi</taxon>
        <taxon>Actinopterygii</taxon>
        <taxon>Neopterygii</taxon>
        <taxon>Teleostei</taxon>
        <taxon>Neoteleostei</taxon>
        <taxon>Acanthomorphata</taxon>
        <taxon>Ovalentaria</taxon>
        <taxon>Cichlomorphae</taxon>
        <taxon>Cichliformes</taxon>
        <taxon>Cichlidae</taxon>
        <taxon>African cichlids</taxon>
        <taxon>Pseudocrenilabrinae</taxon>
        <taxon>Haplochromini</taxon>
        <taxon>Maylandia</taxon>
        <taxon>Maylandia zebra complex</taxon>
    </lineage>
</organism>
<dbReference type="PROSITE" id="PS50262">
    <property type="entry name" value="G_PROTEIN_RECEP_F1_2"/>
    <property type="match status" value="1"/>
</dbReference>
<accession>A0A3P9CCC7</accession>
<dbReference type="FunFam" id="1.20.1070.10:FF:000109">
    <property type="entry name" value="Leukotriene B4 receptor"/>
    <property type="match status" value="1"/>
</dbReference>
<proteinExistence type="predicted"/>
<dbReference type="GO" id="GO:0019722">
    <property type="term" value="P:calcium-mediated signaling"/>
    <property type="evidence" value="ECO:0007669"/>
    <property type="project" value="TreeGrafter"/>
</dbReference>
<evidence type="ECO:0000256" key="8">
    <source>
        <dbReference type="ARBA" id="ARBA00023180"/>
    </source>
</evidence>
<comment type="subcellular location">
    <subcellularLocation>
        <location evidence="1">Cell membrane</location>
        <topology evidence="1">Multi-pass membrane protein</topology>
    </subcellularLocation>
</comment>
<reference evidence="12" key="2">
    <citation type="submission" date="2025-08" db="UniProtKB">
        <authorList>
            <consortium name="Ensembl"/>
        </authorList>
    </citation>
    <scope>IDENTIFICATION</scope>
</reference>
<keyword evidence="13" id="KW-1185">Reference proteome</keyword>
<dbReference type="GO" id="GO:0016493">
    <property type="term" value="F:C-C chemokine receptor activity"/>
    <property type="evidence" value="ECO:0007669"/>
    <property type="project" value="TreeGrafter"/>
</dbReference>
<dbReference type="GO" id="GO:0004974">
    <property type="term" value="F:leukotriene receptor activity"/>
    <property type="evidence" value="ECO:0007669"/>
    <property type="project" value="UniProtKB-ARBA"/>
</dbReference>
<keyword evidence="2" id="KW-1003">Cell membrane</keyword>
<dbReference type="Gene3D" id="1.20.1070.10">
    <property type="entry name" value="Rhodopsin 7-helix transmembrane proteins"/>
    <property type="match status" value="1"/>
</dbReference>
<evidence type="ECO:0000256" key="1">
    <source>
        <dbReference type="ARBA" id="ARBA00004651"/>
    </source>
</evidence>
<name>A0A3P9CCC7_9CICH</name>
<dbReference type="InterPro" id="IPR017452">
    <property type="entry name" value="GPCR_Rhodpsn_7TM"/>
</dbReference>
<feature type="transmembrane region" description="Helical" evidence="10">
    <location>
        <begin position="101"/>
        <end position="122"/>
    </location>
</feature>
<dbReference type="GO" id="GO:0009897">
    <property type="term" value="C:external side of plasma membrane"/>
    <property type="evidence" value="ECO:0007669"/>
    <property type="project" value="TreeGrafter"/>
</dbReference>
<dbReference type="Pfam" id="PF00001">
    <property type="entry name" value="7tm_1"/>
    <property type="match status" value="1"/>
</dbReference>
<evidence type="ECO:0000313" key="13">
    <source>
        <dbReference type="Proteomes" id="UP000265160"/>
    </source>
</evidence>
<keyword evidence="6 10" id="KW-0472">Membrane</keyword>
<evidence type="ECO:0000256" key="5">
    <source>
        <dbReference type="ARBA" id="ARBA00023040"/>
    </source>
</evidence>
<feature type="domain" description="G-protein coupled receptors family 1 profile" evidence="11">
    <location>
        <begin position="45"/>
        <end position="285"/>
    </location>
</feature>
<evidence type="ECO:0000256" key="6">
    <source>
        <dbReference type="ARBA" id="ARBA00023136"/>
    </source>
</evidence>
<keyword evidence="8" id="KW-0325">Glycoprotein</keyword>
<keyword evidence="4 10" id="KW-1133">Transmembrane helix</keyword>
<keyword evidence="7" id="KW-0675">Receptor</keyword>
<evidence type="ECO:0000256" key="3">
    <source>
        <dbReference type="ARBA" id="ARBA00022692"/>
    </source>
</evidence>
<feature type="transmembrane region" description="Helical" evidence="10">
    <location>
        <begin position="270"/>
        <end position="288"/>
    </location>
</feature>
<feature type="transmembrane region" description="Helical" evidence="10">
    <location>
        <begin position="65"/>
        <end position="89"/>
    </location>
</feature>
<sequence length="352" mass="39752">RNGGPKMQTPGGKRERKTQLLLQEGKKQKLKLLVMSVCFLMGFPGNIAVIILKPNWENMSSLSQSLMLSLAVSDLLCLVTLPLWIYSFLYGWTFRLVGCKIITYFVYCSLYTSLLTVTVLSVQRYLHVVHLQRSLNRVRAKMLLLPLWLASMILSTPALVFRQLSEDQRWTTCSNQYSFEGQRMAVVLSETLVGFVSLSVIVFSYINLYRKVSRAVLFNNPQTTRLITSITVTLVVLWAPYLVSNVISMAAISLKNEGLLTFCDDIRRTVAAIIFVNSALNPLLYAFTSNRLSSLCHKSAQLFMLNCWRSNSMTKADWEIKSKNLLYPIDTHSVPSTLSQTAVGDCSCNDKL</sequence>
<dbReference type="PANTHER" id="PTHR10489:SF946">
    <property type="entry name" value="LEUKOTRIENE B4 RECEPTOR 1-LIKE"/>
    <property type="match status" value="1"/>
</dbReference>